<sequence>MNILCEGMNVDIKRSDGRVHGACISKVNEHKSAVHVEWYEGGETKGKELPIKTILSTNPMLAQMYQKACTNAMTASTLSNDFGSGGVTKGLNTPAEEPSIRPNGKTSVKNTMFVAPTDFSKKLVDQTVLYDEEAVRRELNAEFHHPSNGLRMPAKSQTVISIEKLAKEREERRARQQEEKKQKEKIDDKNPNWEYYKLIRDYQASLNFRPTQSNGTVGDKKIAVCVRVRPLSDKETKRNEIEVVSTVNCKSLIVHQPQSKVDTTKFIQNSPFDFDCVFDEHSGNEDVYKATIQPLIQTFFEQGFVTCFAYGQTGSGKTFTMSGAKGGAENNSSGIYGRTAKEIFDRLNHPSLKRTGMYIDCAFFEIYGNKAYDLLNNRTELRVLADNKDEVQIMGLKVQKTISDTEVLAVIRKGILKRVSGQTSANATSSRSHAIFQFLLKTKDDKVYGKFSLVDLAGNERGADTGTSDIQTRREGAAINKSLLALKECIRHMSDPTKDHVPFRNSSLTQFLKDSFIGKNSKLCMIAMISPAIGSCEATLNTLRYAFAVKQLLGETDMMEDDGQDFEVYDDPLEDAKYAAGSGNAFQQNSDEKIEECKDVVVEAVEKTVKKINLLSSNFERFVARGKKGGQSGSEVESYSKDLANFVTLFKEQTASLTSELEQQCTNLNECLQLENRKPNGTKQGGRFL</sequence>
<dbReference type="WBParaSite" id="RSKR_0000415700.1">
    <property type="protein sequence ID" value="RSKR_0000415700.1"/>
    <property type="gene ID" value="RSKR_0000415700"/>
</dbReference>
<reference evidence="2" key="1">
    <citation type="submission" date="2016-11" db="UniProtKB">
        <authorList>
            <consortium name="WormBaseParasite"/>
        </authorList>
    </citation>
    <scope>IDENTIFICATION</scope>
    <source>
        <strain evidence="2">KR3021</strain>
    </source>
</reference>
<protein>
    <submittedName>
        <fullName evidence="2">Kinesin-like protein</fullName>
    </submittedName>
</protein>
<name>A0AC35TU35_9BILA</name>
<proteinExistence type="predicted"/>
<dbReference type="Proteomes" id="UP000095286">
    <property type="component" value="Unplaced"/>
</dbReference>
<evidence type="ECO:0000313" key="2">
    <source>
        <dbReference type="WBParaSite" id="RSKR_0000415700.1"/>
    </source>
</evidence>
<accession>A0AC35TU35</accession>
<organism evidence="1 2">
    <name type="scientific">Rhabditophanes sp. KR3021</name>
    <dbReference type="NCBI Taxonomy" id="114890"/>
    <lineage>
        <taxon>Eukaryota</taxon>
        <taxon>Metazoa</taxon>
        <taxon>Ecdysozoa</taxon>
        <taxon>Nematoda</taxon>
        <taxon>Chromadorea</taxon>
        <taxon>Rhabditida</taxon>
        <taxon>Tylenchina</taxon>
        <taxon>Panagrolaimomorpha</taxon>
        <taxon>Strongyloidoidea</taxon>
        <taxon>Alloionematidae</taxon>
        <taxon>Rhabditophanes</taxon>
    </lineage>
</organism>
<evidence type="ECO:0000313" key="1">
    <source>
        <dbReference type="Proteomes" id="UP000095286"/>
    </source>
</evidence>